<proteinExistence type="predicted"/>
<dbReference type="AlphaFoldDB" id="A0A9N9N5K6"/>
<evidence type="ECO:0000313" key="2">
    <source>
        <dbReference type="Proteomes" id="UP000789342"/>
    </source>
</evidence>
<name>A0A9N9N5K6_9GLOM</name>
<protein>
    <submittedName>
        <fullName evidence="1">11580_t:CDS:1</fullName>
    </submittedName>
</protein>
<dbReference type="EMBL" id="CAJVPV010017568">
    <property type="protein sequence ID" value="CAG8703148.1"/>
    <property type="molecule type" value="Genomic_DNA"/>
</dbReference>
<comment type="caution">
    <text evidence="1">The sequence shown here is derived from an EMBL/GenBank/DDBJ whole genome shotgun (WGS) entry which is preliminary data.</text>
</comment>
<organism evidence="1 2">
    <name type="scientific">Acaulospora morrowiae</name>
    <dbReference type="NCBI Taxonomy" id="94023"/>
    <lineage>
        <taxon>Eukaryota</taxon>
        <taxon>Fungi</taxon>
        <taxon>Fungi incertae sedis</taxon>
        <taxon>Mucoromycota</taxon>
        <taxon>Glomeromycotina</taxon>
        <taxon>Glomeromycetes</taxon>
        <taxon>Diversisporales</taxon>
        <taxon>Acaulosporaceae</taxon>
        <taxon>Acaulospora</taxon>
    </lineage>
</organism>
<gene>
    <name evidence="1" type="ORF">AMORRO_LOCUS12247</name>
</gene>
<evidence type="ECO:0000313" key="1">
    <source>
        <dbReference type="EMBL" id="CAG8703148.1"/>
    </source>
</evidence>
<accession>A0A9N9N5K6</accession>
<keyword evidence="2" id="KW-1185">Reference proteome</keyword>
<feature type="non-terminal residue" evidence="1">
    <location>
        <position position="89"/>
    </location>
</feature>
<dbReference type="Proteomes" id="UP000789342">
    <property type="component" value="Unassembled WGS sequence"/>
</dbReference>
<sequence length="89" mass="10417">TGKNASTQLRNERMTKFAIMRLINLERTIFMISKITNLYSTVQMDFIGSHYAQPGIAPRFLSTKWSSQMPSDLKTTSRRCFSYFQIERQ</sequence>
<reference evidence="1" key="1">
    <citation type="submission" date="2021-06" db="EMBL/GenBank/DDBJ databases">
        <authorList>
            <person name="Kallberg Y."/>
            <person name="Tangrot J."/>
            <person name="Rosling A."/>
        </authorList>
    </citation>
    <scope>NUCLEOTIDE SEQUENCE</scope>
    <source>
        <strain evidence="1">CL551</strain>
    </source>
</reference>